<dbReference type="Proteomes" id="UP000268844">
    <property type="component" value="Unassembled WGS sequence"/>
</dbReference>
<protein>
    <submittedName>
        <fullName evidence="1">Uncharacterized protein</fullName>
    </submittedName>
</protein>
<dbReference type="AlphaFoldDB" id="A0A447IBP5"/>
<proteinExistence type="predicted"/>
<accession>A0A447IBP5</accession>
<dbReference type="EMBL" id="UZWD01000025">
    <property type="protein sequence ID" value="VDS04916.1"/>
    <property type="molecule type" value="Genomic_DNA"/>
</dbReference>
<evidence type="ECO:0000313" key="2">
    <source>
        <dbReference type="Proteomes" id="UP000268844"/>
    </source>
</evidence>
<reference evidence="1 2" key="1">
    <citation type="submission" date="2018-12" db="EMBL/GenBank/DDBJ databases">
        <authorList>
            <person name="Criscuolo A."/>
        </authorList>
    </citation>
    <scope>NUCLEOTIDE SEQUENCE [LARGE SCALE GENOMIC DNA]</scope>
    <source>
        <strain evidence="1">ACIP1116281</strain>
    </source>
</reference>
<keyword evidence="2" id="KW-1185">Reference proteome</keyword>
<gene>
    <name evidence="1" type="ORF">DEVEQU_02057</name>
</gene>
<name>A0A447IBP5_9HYPH</name>
<evidence type="ECO:0000313" key="1">
    <source>
        <dbReference type="EMBL" id="VDS04916.1"/>
    </source>
</evidence>
<organism evidence="1 2">
    <name type="scientific">Devosia equisanguinis</name>
    <dbReference type="NCBI Taxonomy" id="2490941"/>
    <lineage>
        <taxon>Bacteria</taxon>
        <taxon>Pseudomonadati</taxon>
        <taxon>Pseudomonadota</taxon>
        <taxon>Alphaproteobacteria</taxon>
        <taxon>Hyphomicrobiales</taxon>
        <taxon>Devosiaceae</taxon>
        <taxon>Devosia</taxon>
    </lineage>
</organism>
<dbReference type="RefSeq" id="WP_126150457.1">
    <property type="nucleotide sequence ID" value="NZ_JBHTMH010000004.1"/>
</dbReference>
<sequence>MINALGTNPSAMVTRIAQNQGASLATQLAKVAQLRMEMLLNQAENQAQASVHEVPLVTPINGAEVEKLV</sequence>